<name>A0AA37WPU7_9HYPH</name>
<feature type="region of interest" description="Disordered" evidence="1">
    <location>
        <begin position="1"/>
        <end position="65"/>
    </location>
</feature>
<proteinExistence type="predicted"/>
<accession>A0AA37WPU7</accession>
<dbReference type="Proteomes" id="UP001157440">
    <property type="component" value="Unassembled WGS sequence"/>
</dbReference>
<feature type="compositionally biased region" description="Basic residues" evidence="1">
    <location>
        <begin position="56"/>
        <end position="65"/>
    </location>
</feature>
<keyword evidence="3" id="KW-1185">Reference proteome</keyword>
<dbReference type="AlphaFoldDB" id="A0AA37WPU7"/>
<organism evidence="2 3">
    <name type="scientific">Methylobacterium tardum</name>
    <dbReference type="NCBI Taxonomy" id="374432"/>
    <lineage>
        <taxon>Bacteria</taxon>
        <taxon>Pseudomonadati</taxon>
        <taxon>Pseudomonadota</taxon>
        <taxon>Alphaproteobacteria</taxon>
        <taxon>Hyphomicrobiales</taxon>
        <taxon>Methylobacteriaceae</taxon>
        <taxon>Methylobacterium</taxon>
    </lineage>
</organism>
<comment type="caution">
    <text evidence="2">The sequence shown here is derived from an EMBL/GenBank/DDBJ whole genome shotgun (WGS) entry which is preliminary data.</text>
</comment>
<reference evidence="3" key="1">
    <citation type="journal article" date="2019" name="Int. J. Syst. Evol. Microbiol.">
        <title>The Global Catalogue of Microorganisms (GCM) 10K type strain sequencing project: providing services to taxonomists for standard genome sequencing and annotation.</title>
        <authorList>
            <consortium name="The Broad Institute Genomics Platform"/>
            <consortium name="The Broad Institute Genome Sequencing Center for Infectious Disease"/>
            <person name="Wu L."/>
            <person name="Ma J."/>
        </authorList>
    </citation>
    <scope>NUCLEOTIDE SEQUENCE [LARGE SCALE GENOMIC DNA]</scope>
    <source>
        <strain evidence="3">NBRC 103632</strain>
    </source>
</reference>
<protein>
    <submittedName>
        <fullName evidence="2">Uncharacterized protein</fullName>
    </submittedName>
</protein>
<sequence>MDERRRPAVTGCDGRSGLPCDLGTGHHPRLPVWSRRSRVSPSSRGRAAEPGIQTRRPAKSRHRKRFWIARLRRAPAGPGSPGATRNDGAAALDCFAPLTRSIEAKPSRP</sequence>
<evidence type="ECO:0000313" key="2">
    <source>
        <dbReference type="EMBL" id="GLS69430.1"/>
    </source>
</evidence>
<evidence type="ECO:0000256" key="1">
    <source>
        <dbReference type="SAM" id="MobiDB-lite"/>
    </source>
</evidence>
<gene>
    <name evidence="2" type="ORF">GCM10007890_14430</name>
</gene>
<evidence type="ECO:0000313" key="3">
    <source>
        <dbReference type="Proteomes" id="UP001157440"/>
    </source>
</evidence>
<dbReference type="EMBL" id="BSPL01000011">
    <property type="protein sequence ID" value="GLS69430.1"/>
    <property type="molecule type" value="Genomic_DNA"/>
</dbReference>